<organism evidence="2">
    <name type="scientific">Heligmosomoides polygyrus</name>
    <name type="common">Parasitic roundworm</name>
    <dbReference type="NCBI Taxonomy" id="6339"/>
    <lineage>
        <taxon>Eukaryota</taxon>
        <taxon>Metazoa</taxon>
        <taxon>Ecdysozoa</taxon>
        <taxon>Nematoda</taxon>
        <taxon>Chromadorea</taxon>
        <taxon>Rhabditida</taxon>
        <taxon>Rhabditina</taxon>
        <taxon>Rhabditomorpha</taxon>
        <taxon>Strongyloidea</taxon>
        <taxon>Heligmosomidae</taxon>
        <taxon>Heligmosomoides</taxon>
    </lineage>
</organism>
<feature type="region of interest" description="Disordered" evidence="1">
    <location>
        <begin position="1"/>
        <end position="35"/>
    </location>
</feature>
<evidence type="ECO:0000256" key="1">
    <source>
        <dbReference type="SAM" id="MobiDB-lite"/>
    </source>
</evidence>
<reference evidence="2" key="1">
    <citation type="submission" date="2018-11" db="EMBL/GenBank/DDBJ databases">
        <authorList>
            <consortium name="Pathogen Informatics"/>
        </authorList>
    </citation>
    <scope>NUCLEOTIDE SEQUENCE [LARGE SCALE GENOMIC DNA]</scope>
</reference>
<sequence>MPPSRDASRTRYAGSQSGERYHETRSVGGKSGESSRSLYQHSTLVLELEHDNQLNLWERVGLACEVRCGTVIIVIPALDAICIHSDLGVLGVVSLLTAF</sequence>
<accession>A0A3P8ESW0</accession>
<gene>
    <name evidence="2" type="ORF">HPBE_LOCUS24934</name>
</gene>
<proteinExistence type="predicted"/>
<dbReference type="EMBL" id="UZAH01037092">
    <property type="protein sequence ID" value="VDP48144.1"/>
    <property type="molecule type" value="Genomic_DNA"/>
</dbReference>
<name>A0A3P8ESW0_HELPZ</name>
<evidence type="ECO:0000313" key="2">
    <source>
        <dbReference type="EMBL" id="VDP48144.1"/>
    </source>
</evidence>
<dbReference type="OrthoDB" id="5800673at2759"/>
<protein>
    <submittedName>
        <fullName evidence="2">Uncharacterized protein</fullName>
    </submittedName>
</protein>
<dbReference type="AlphaFoldDB" id="A0A3P8ESW0"/>